<feature type="transmembrane region" description="Helical" evidence="1">
    <location>
        <begin position="67"/>
        <end position="90"/>
    </location>
</feature>
<feature type="transmembrane region" description="Helical" evidence="1">
    <location>
        <begin position="96"/>
        <end position="118"/>
    </location>
</feature>
<dbReference type="EMBL" id="BSST01000001">
    <property type="protein sequence ID" value="GLX79627.1"/>
    <property type="molecule type" value="Genomic_DNA"/>
</dbReference>
<keyword evidence="1" id="KW-1133">Transmembrane helix</keyword>
<protein>
    <recommendedName>
        <fullName evidence="4">DMT family transporter</fullName>
    </recommendedName>
</protein>
<organism evidence="2 3">
    <name type="scientific">Thalassotalea insulae</name>
    <dbReference type="NCBI Taxonomy" id="2056778"/>
    <lineage>
        <taxon>Bacteria</taxon>
        <taxon>Pseudomonadati</taxon>
        <taxon>Pseudomonadota</taxon>
        <taxon>Gammaproteobacteria</taxon>
        <taxon>Alteromonadales</taxon>
        <taxon>Colwelliaceae</taxon>
        <taxon>Thalassotalea</taxon>
    </lineage>
</organism>
<keyword evidence="1" id="KW-0472">Membrane</keyword>
<sequence length="153" mass="16188">MNLLSLLALAAGGAIAIQAAMNAKLGLLVKNVLLGSSIAFFIACLSSLLVIAFTASQLPRLDDIRAVPLYLWFTGGMLAAFGVGTFYYLIPKLGVGAMMSYALAGQIIMANIISHFGWFNLPQKTIDIKLSIGILLFIAGIILINGGFSHGNR</sequence>
<comment type="caution">
    <text evidence="2">The sequence shown here is derived from an EMBL/GenBank/DDBJ whole genome shotgun (WGS) entry which is preliminary data.</text>
</comment>
<feature type="transmembrane region" description="Helical" evidence="1">
    <location>
        <begin position="32"/>
        <end position="55"/>
    </location>
</feature>
<keyword evidence="3" id="KW-1185">Reference proteome</keyword>
<evidence type="ECO:0000313" key="3">
    <source>
        <dbReference type="Proteomes" id="UP001157186"/>
    </source>
</evidence>
<evidence type="ECO:0000256" key="1">
    <source>
        <dbReference type="SAM" id="Phobius"/>
    </source>
</evidence>
<dbReference type="Pfam" id="PF04657">
    <property type="entry name" value="DMT_YdcZ"/>
    <property type="match status" value="1"/>
</dbReference>
<dbReference type="InterPro" id="IPR006750">
    <property type="entry name" value="YdcZ"/>
</dbReference>
<dbReference type="RefSeq" id="WP_284245548.1">
    <property type="nucleotide sequence ID" value="NZ_BSST01000001.1"/>
</dbReference>
<reference evidence="2 3" key="1">
    <citation type="submission" date="2023-03" db="EMBL/GenBank/DDBJ databases">
        <title>Draft genome sequence of Thalassotalea insulae KCTC 62186T.</title>
        <authorList>
            <person name="Sawabe T."/>
        </authorList>
    </citation>
    <scope>NUCLEOTIDE SEQUENCE [LARGE SCALE GENOMIC DNA]</scope>
    <source>
        <strain evidence="2 3">KCTC 62186</strain>
    </source>
</reference>
<keyword evidence="1" id="KW-0812">Transmembrane</keyword>
<name>A0ABQ6GW84_9GAMM</name>
<dbReference type="PANTHER" id="PTHR34821:SF2">
    <property type="entry name" value="INNER MEMBRANE PROTEIN YDCZ"/>
    <property type="match status" value="1"/>
</dbReference>
<feature type="transmembrane region" description="Helical" evidence="1">
    <location>
        <begin position="130"/>
        <end position="148"/>
    </location>
</feature>
<accession>A0ABQ6GW84</accession>
<proteinExistence type="predicted"/>
<evidence type="ECO:0008006" key="4">
    <source>
        <dbReference type="Google" id="ProtNLM"/>
    </source>
</evidence>
<dbReference type="Proteomes" id="UP001157186">
    <property type="component" value="Unassembled WGS sequence"/>
</dbReference>
<dbReference type="PANTHER" id="PTHR34821">
    <property type="entry name" value="INNER MEMBRANE PROTEIN YDCZ"/>
    <property type="match status" value="1"/>
</dbReference>
<gene>
    <name evidence="2" type="ORF">tinsulaeT_29670</name>
</gene>
<evidence type="ECO:0000313" key="2">
    <source>
        <dbReference type="EMBL" id="GLX79627.1"/>
    </source>
</evidence>